<proteinExistence type="predicted"/>
<gene>
    <name evidence="2" type="ORF">AVDCRST_MAG42-2522</name>
</gene>
<accession>A0A6J4IQ43</accession>
<feature type="region of interest" description="Disordered" evidence="1">
    <location>
        <begin position="1"/>
        <end position="27"/>
    </location>
</feature>
<name>A0A6J4IQ43_9BACT</name>
<evidence type="ECO:0000256" key="1">
    <source>
        <dbReference type="SAM" id="MobiDB-lite"/>
    </source>
</evidence>
<reference evidence="2" key="1">
    <citation type="submission" date="2020-02" db="EMBL/GenBank/DDBJ databases">
        <authorList>
            <person name="Meier V. D."/>
        </authorList>
    </citation>
    <scope>NUCLEOTIDE SEQUENCE</scope>
    <source>
        <strain evidence="2">AVDCRST_MAG42</strain>
    </source>
</reference>
<sequence length="46" mass="5115">MKFLSEARRSRHHAKASGQNEDGREVPSRHLAAAKISEQRNCAAIV</sequence>
<protein>
    <submittedName>
        <fullName evidence="2">Uncharacterized protein</fullName>
    </submittedName>
</protein>
<dbReference type="AlphaFoldDB" id="A0A6J4IQ43"/>
<evidence type="ECO:0000313" key="2">
    <source>
        <dbReference type="EMBL" id="CAA9256965.1"/>
    </source>
</evidence>
<organism evidence="2">
    <name type="scientific">uncultured Chthoniobacterales bacterium</name>
    <dbReference type="NCBI Taxonomy" id="1836801"/>
    <lineage>
        <taxon>Bacteria</taxon>
        <taxon>Pseudomonadati</taxon>
        <taxon>Verrucomicrobiota</taxon>
        <taxon>Spartobacteria</taxon>
        <taxon>Chthoniobacterales</taxon>
        <taxon>environmental samples</taxon>
    </lineage>
</organism>
<dbReference type="EMBL" id="CADCTA010000088">
    <property type="protein sequence ID" value="CAA9256965.1"/>
    <property type="molecule type" value="Genomic_DNA"/>
</dbReference>